<comment type="caution">
    <text evidence="3">The sequence shown here is derived from an EMBL/GenBank/DDBJ whole genome shotgun (WGS) entry which is preliminary data.</text>
</comment>
<organism evidence="3 4">
    <name type="scientific">Rhamnusium bicolor</name>
    <dbReference type="NCBI Taxonomy" id="1586634"/>
    <lineage>
        <taxon>Eukaryota</taxon>
        <taxon>Metazoa</taxon>
        <taxon>Ecdysozoa</taxon>
        <taxon>Arthropoda</taxon>
        <taxon>Hexapoda</taxon>
        <taxon>Insecta</taxon>
        <taxon>Pterygota</taxon>
        <taxon>Neoptera</taxon>
        <taxon>Endopterygota</taxon>
        <taxon>Coleoptera</taxon>
        <taxon>Polyphaga</taxon>
        <taxon>Cucujiformia</taxon>
        <taxon>Chrysomeloidea</taxon>
        <taxon>Cerambycidae</taxon>
        <taxon>Lepturinae</taxon>
        <taxon>Rhagiini</taxon>
        <taxon>Rhamnusium</taxon>
    </lineage>
</organism>
<dbReference type="PANTHER" id="PTHR46599">
    <property type="entry name" value="PIGGYBAC TRANSPOSABLE ELEMENT-DERIVED PROTEIN 4"/>
    <property type="match status" value="1"/>
</dbReference>
<feature type="domain" description="PiggyBac transposable element-derived protein" evidence="2">
    <location>
        <begin position="2"/>
        <end position="160"/>
    </location>
</feature>
<dbReference type="Proteomes" id="UP001162156">
    <property type="component" value="Unassembled WGS sequence"/>
</dbReference>
<gene>
    <name evidence="3" type="ORF">NQ314_015624</name>
</gene>
<dbReference type="EMBL" id="JANEYF010004339">
    <property type="protein sequence ID" value="KAJ8931442.1"/>
    <property type="molecule type" value="Genomic_DNA"/>
</dbReference>
<keyword evidence="1" id="KW-0732">Signal</keyword>
<keyword evidence="4" id="KW-1185">Reference proteome</keyword>
<evidence type="ECO:0000259" key="2">
    <source>
        <dbReference type="Pfam" id="PF13843"/>
    </source>
</evidence>
<evidence type="ECO:0000313" key="3">
    <source>
        <dbReference type="EMBL" id="KAJ8931442.1"/>
    </source>
</evidence>
<name>A0AAV8WY98_9CUCU</name>
<proteinExistence type="predicted"/>
<reference evidence="3" key="1">
    <citation type="journal article" date="2023" name="Insect Mol. Biol.">
        <title>Genome sequencing provides insights into the evolution of gene families encoding plant cell wall-degrading enzymes in longhorned beetles.</title>
        <authorList>
            <person name="Shin N.R."/>
            <person name="Okamura Y."/>
            <person name="Kirsch R."/>
            <person name="Pauchet Y."/>
        </authorList>
    </citation>
    <scope>NUCLEOTIDE SEQUENCE</scope>
    <source>
        <strain evidence="3">RBIC_L_NR</strain>
    </source>
</reference>
<accession>A0AAV8WY98</accession>
<protein>
    <recommendedName>
        <fullName evidence="2">PiggyBac transposable element-derived protein domain-containing protein</fullName>
    </recommendedName>
</protein>
<dbReference type="AlphaFoldDB" id="A0AAV8WY98"/>
<evidence type="ECO:0000313" key="4">
    <source>
        <dbReference type="Proteomes" id="UP001162156"/>
    </source>
</evidence>
<dbReference type="Pfam" id="PF13843">
    <property type="entry name" value="DDE_Tnp_1_7"/>
    <property type="match status" value="1"/>
</dbReference>
<feature type="chain" id="PRO_5043776378" description="PiggyBac transposable element-derived protein domain-containing protein" evidence="1">
    <location>
        <begin position="20"/>
        <end position="161"/>
    </location>
</feature>
<sequence length="161" mass="18649">MFLAILIIMGLNHLPKVCLYWSSNEMFGNRRIQGITKRDRFDTLLNNFHLLNNEDLTADNDRLLKLKGIVNLICNQFKETLSPGNSVVIDESMVPWRDQLVFRQYLPAKSHKYGLKLYKICTPEGYTYDLRIYAGKNAPDVQDNKHGHTFNICMDLLEGLL</sequence>
<dbReference type="InterPro" id="IPR029526">
    <property type="entry name" value="PGBD"/>
</dbReference>
<evidence type="ECO:0000256" key="1">
    <source>
        <dbReference type="SAM" id="SignalP"/>
    </source>
</evidence>
<feature type="signal peptide" evidence="1">
    <location>
        <begin position="1"/>
        <end position="19"/>
    </location>
</feature>
<dbReference type="PANTHER" id="PTHR46599:SF3">
    <property type="entry name" value="PIGGYBAC TRANSPOSABLE ELEMENT-DERIVED PROTEIN 4"/>
    <property type="match status" value="1"/>
</dbReference>